<sequence>MTTDSDSDGLTDGLESSKGDPRVLAALNAVLSVLFAWWIVWGLAILGTIQYSRPTVLAVAVGLFVLTHFITKK</sequence>
<keyword evidence="1" id="KW-0812">Transmembrane</keyword>
<organism evidence="3 4">
    <name type="scientific">Natronobacterium texcoconense</name>
    <dbReference type="NCBI Taxonomy" id="1095778"/>
    <lineage>
        <taxon>Archaea</taxon>
        <taxon>Methanobacteriati</taxon>
        <taxon>Methanobacteriota</taxon>
        <taxon>Stenosarchaea group</taxon>
        <taxon>Halobacteria</taxon>
        <taxon>Halobacteriales</taxon>
        <taxon>Natrialbaceae</taxon>
        <taxon>Natronobacterium</taxon>
    </lineage>
</organism>
<reference evidence="4" key="1">
    <citation type="submission" date="2016-10" db="EMBL/GenBank/DDBJ databases">
        <authorList>
            <person name="Varghese N."/>
            <person name="Submissions S."/>
        </authorList>
    </citation>
    <scope>NUCLEOTIDE SEQUENCE [LARGE SCALE GENOMIC DNA]</scope>
    <source>
        <strain evidence="4">DSM 24767</strain>
    </source>
</reference>
<dbReference type="EMBL" id="FNLC01000002">
    <property type="protein sequence ID" value="SDR03740.1"/>
    <property type="molecule type" value="Genomic_DNA"/>
</dbReference>
<evidence type="ECO:0000259" key="2">
    <source>
        <dbReference type="Pfam" id="PF26409"/>
    </source>
</evidence>
<protein>
    <recommendedName>
        <fullName evidence="2">DUF8107 domain-containing protein</fullName>
    </recommendedName>
</protein>
<proteinExistence type="predicted"/>
<feature type="domain" description="DUF8107" evidence="2">
    <location>
        <begin position="3"/>
        <end position="72"/>
    </location>
</feature>
<evidence type="ECO:0000256" key="1">
    <source>
        <dbReference type="SAM" id="Phobius"/>
    </source>
</evidence>
<dbReference type="InterPro" id="IPR058420">
    <property type="entry name" value="DUF8107"/>
</dbReference>
<keyword evidence="1" id="KW-1133">Transmembrane helix</keyword>
<gene>
    <name evidence="3" type="ORF">SAMN04489842_2091</name>
</gene>
<dbReference type="Proteomes" id="UP000198848">
    <property type="component" value="Unassembled WGS sequence"/>
</dbReference>
<dbReference type="OrthoDB" id="214676at2157"/>
<keyword evidence="1" id="KW-0472">Membrane</keyword>
<dbReference type="Pfam" id="PF26409">
    <property type="entry name" value="DUF8107"/>
    <property type="match status" value="1"/>
</dbReference>
<evidence type="ECO:0000313" key="3">
    <source>
        <dbReference type="EMBL" id="SDR03740.1"/>
    </source>
</evidence>
<dbReference type="RefSeq" id="WP_090381259.1">
    <property type="nucleotide sequence ID" value="NZ_FNLC01000002.1"/>
</dbReference>
<evidence type="ECO:0000313" key="4">
    <source>
        <dbReference type="Proteomes" id="UP000198848"/>
    </source>
</evidence>
<name>A0A1H1FS79_NATTX</name>
<dbReference type="AlphaFoldDB" id="A0A1H1FS79"/>
<feature type="transmembrane region" description="Helical" evidence="1">
    <location>
        <begin position="23"/>
        <end position="45"/>
    </location>
</feature>
<accession>A0A1H1FS79</accession>
<keyword evidence="4" id="KW-1185">Reference proteome</keyword>
<feature type="transmembrane region" description="Helical" evidence="1">
    <location>
        <begin position="51"/>
        <end position="70"/>
    </location>
</feature>